<name>A0AAU9V4A9_EUPED</name>
<dbReference type="Proteomes" id="UP001153954">
    <property type="component" value="Unassembled WGS sequence"/>
</dbReference>
<gene>
    <name evidence="2" type="ORF">EEDITHA_LOCUS19372</name>
</gene>
<sequence length="111" mass="12209">MAKTLRLTKRRPRGLQLYRQRFIDNELTIHRPRHIDHASINRCGRQTIDASQLQIEAGSGEGPGPPVNNNTEGAVASPPRDDNHNAQLTTPRATPLTPSGKLTVMIASLII</sequence>
<keyword evidence="3" id="KW-1185">Reference proteome</keyword>
<proteinExistence type="predicted"/>
<reference evidence="2" key="1">
    <citation type="submission" date="2022-03" db="EMBL/GenBank/DDBJ databases">
        <authorList>
            <person name="Tunstrom K."/>
        </authorList>
    </citation>
    <scope>NUCLEOTIDE SEQUENCE</scope>
</reference>
<dbReference type="EMBL" id="CAKOGL010000027">
    <property type="protein sequence ID" value="CAH2105062.1"/>
    <property type="molecule type" value="Genomic_DNA"/>
</dbReference>
<protein>
    <submittedName>
        <fullName evidence="2">Uncharacterized protein</fullName>
    </submittedName>
</protein>
<dbReference type="AlphaFoldDB" id="A0AAU9V4A9"/>
<comment type="caution">
    <text evidence="2">The sequence shown here is derived from an EMBL/GenBank/DDBJ whole genome shotgun (WGS) entry which is preliminary data.</text>
</comment>
<evidence type="ECO:0000313" key="3">
    <source>
        <dbReference type="Proteomes" id="UP001153954"/>
    </source>
</evidence>
<feature type="region of interest" description="Disordered" evidence="1">
    <location>
        <begin position="47"/>
        <end position="98"/>
    </location>
</feature>
<organism evidence="2 3">
    <name type="scientific">Euphydryas editha</name>
    <name type="common">Edith's checkerspot</name>
    <dbReference type="NCBI Taxonomy" id="104508"/>
    <lineage>
        <taxon>Eukaryota</taxon>
        <taxon>Metazoa</taxon>
        <taxon>Ecdysozoa</taxon>
        <taxon>Arthropoda</taxon>
        <taxon>Hexapoda</taxon>
        <taxon>Insecta</taxon>
        <taxon>Pterygota</taxon>
        <taxon>Neoptera</taxon>
        <taxon>Endopterygota</taxon>
        <taxon>Lepidoptera</taxon>
        <taxon>Glossata</taxon>
        <taxon>Ditrysia</taxon>
        <taxon>Papilionoidea</taxon>
        <taxon>Nymphalidae</taxon>
        <taxon>Nymphalinae</taxon>
        <taxon>Euphydryas</taxon>
    </lineage>
</organism>
<evidence type="ECO:0000256" key="1">
    <source>
        <dbReference type="SAM" id="MobiDB-lite"/>
    </source>
</evidence>
<evidence type="ECO:0000313" key="2">
    <source>
        <dbReference type="EMBL" id="CAH2105062.1"/>
    </source>
</evidence>
<accession>A0AAU9V4A9</accession>